<protein>
    <submittedName>
        <fullName evidence="2">Uncharacterized protein</fullName>
    </submittedName>
</protein>
<keyword evidence="3" id="KW-1185">Reference proteome</keyword>
<feature type="region of interest" description="Disordered" evidence="1">
    <location>
        <begin position="98"/>
        <end position="131"/>
    </location>
</feature>
<gene>
    <name evidence="2" type="ORF">B0H17DRAFT_1144723</name>
</gene>
<evidence type="ECO:0000256" key="1">
    <source>
        <dbReference type="SAM" id="MobiDB-lite"/>
    </source>
</evidence>
<dbReference type="Proteomes" id="UP001221757">
    <property type="component" value="Unassembled WGS sequence"/>
</dbReference>
<dbReference type="EMBL" id="JARKIE010000251">
    <property type="protein sequence ID" value="KAJ7661204.1"/>
    <property type="molecule type" value="Genomic_DNA"/>
</dbReference>
<proteinExistence type="predicted"/>
<feature type="compositionally biased region" description="Pro residues" evidence="1">
    <location>
        <begin position="119"/>
        <end position="129"/>
    </location>
</feature>
<comment type="caution">
    <text evidence="2">The sequence shown here is derived from an EMBL/GenBank/DDBJ whole genome shotgun (WGS) entry which is preliminary data.</text>
</comment>
<organism evidence="2 3">
    <name type="scientific">Mycena rosella</name>
    <name type="common">Pink bonnet</name>
    <name type="synonym">Agaricus rosellus</name>
    <dbReference type="NCBI Taxonomy" id="1033263"/>
    <lineage>
        <taxon>Eukaryota</taxon>
        <taxon>Fungi</taxon>
        <taxon>Dikarya</taxon>
        <taxon>Basidiomycota</taxon>
        <taxon>Agaricomycotina</taxon>
        <taxon>Agaricomycetes</taxon>
        <taxon>Agaricomycetidae</taxon>
        <taxon>Agaricales</taxon>
        <taxon>Marasmiineae</taxon>
        <taxon>Mycenaceae</taxon>
        <taxon>Mycena</taxon>
    </lineage>
</organism>
<dbReference type="AlphaFoldDB" id="A0AAD7G6E6"/>
<reference evidence="2" key="1">
    <citation type="submission" date="2023-03" db="EMBL/GenBank/DDBJ databases">
        <title>Massive genome expansion in bonnet fungi (Mycena s.s.) driven by repeated elements and novel gene families across ecological guilds.</title>
        <authorList>
            <consortium name="Lawrence Berkeley National Laboratory"/>
            <person name="Harder C.B."/>
            <person name="Miyauchi S."/>
            <person name="Viragh M."/>
            <person name="Kuo A."/>
            <person name="Thoen E."/>
            <person name="Andreopoulos B."/>
            <person name="Lu D."/>
            <person name="Skrede I."/>
            <person name="Drula E."/>
            <person name="Henrissat B."/>
            <person name="Morin E."/>
            <person name="Kohler A."/>
            <person name="Barry K."/>
            <person name="LaButti K."/>
            <person name="Morin E."/>
            <person name="Salamov A."/>
            <person name="Lipzen A."/>
            <person name="Mereny Z."/>
            <person name="Hegedus B."/>
            <person name="Baldrian P."/>
            <person name="Stursova M."/>
            <person name="Weitz H."/>
            <person name="Taylor A."/>
            <person name="Grigoriev I.V."/>
            <person name="Nagy L.G."/>
            <person name="Martin F."/>
            <person name="Kauserud H."/>
        </authorList>
    </citation>
    <scope>NUCLEOTIDE SEQUENCE</scope>
    <source>
        <strain evidence="2">CBHHK067</strain>
    </source>
</reference>
<accession>A0AAD7G6E6</accession>
<name>A0AAD7G6E6_MYCRO</name>
<evidence type="ECO:0000313" key="2">
    <source>
        <dbReference type="EMBL" id="KAJ7661204.1"/>
    </source>
</evidence>
<sequence length="365" mass="39104">MGMLFASSIDSWDRHRAAFAFRSVATRRPDSVHACSKCSTARITFVLSTIAQTRLDLTNERERRVASLVRWTHGGARAKQTLLGLRPDSTDSYLQLAPRRRAPNSDSRNADGASAVPLRTPPSPFPSPFPKHVLPMLQIRPLSRYESRATTRGERSMDAAILIRAWAENGRRHAAALSLTRYIGIGGCGGASCGPARAWYSAVPAVPERGGGGLEASADSARAGGYCGGKRRGGAGRVGTFIVRGARLAGLAGLAQPALYARAVWDQYRAKANRSSCAHLASSLGGLRCTYGTCACVALSAGFDGQRIGPRALAARTQLPRMRRSIRVCGMRARMREILGNDSTKGPDRGGVAFESISAQTWAHK</sequence>
<evidence type="ECO:0000313" key="3">
    <source>
        <dbReference type="Proteomes" id="UP001221757"/>
    </source>
</evidence>